<accession>A0A8K0GNT0</accession>
<dbReference type="EMBL" id="VOIH02000010">
    <property type="protein sequence ID" value="KAF3435972.1"/>
    <property type="molecule type" value="Genomic_DNA"/>
</dbReference>
<dbReference type="AlphaFoldDB" id="A0A8K0GNT0"/>
<feature type="region of interest" description="Disordered" evidence="1">
    <location>
        <begin position="1"/>
        <end position="59"/>
    </location>
</feature>
<dbReference type="Proteomes" id="UP000796880">
    <property type="component" value="Unassembled WGS sequence"/>
</dbReference>
<gene>
    <name evidence="2" type="ORF">FNV43_RR23064</name>
</gene>
<sequence>MASSSSSSSTISFREEDPTTAMDTPRDGQPDPGVPGEMVLPQARPAQVQPMGGSRRHRRRSLRLRLLPAFQDRHPVPSQDGEAPSTLPCRETAFGGSRSHRLCLAIL</sequence>
<comment type="caution">
    <text evidence="2">The sequence shown here is derived from an EMBL/GenBank/DDBJ whole genome shotgun (WGS) entry which is preliminary data.</text>
</comment>
<evidence type="ECO:0000313" key="2">
    <source>
        <dbReference type="EMBL" id="KAF3435972.1"/>
    </source>
</evidence>
<organism evidence="2 3">
    <name type="scientific">Rhamnella rubrinervis</name>
    <dbReference type="NCBI Taxonomy" id="2594499"/>
    <lineage>
        <taxon>Eukaryota</taxon>
        <taxon>Viridiplantae</taxon>
        <taxon>Streptophyta</taxon>
        <taxon>Embryophyta</taxon>
        <taxon>Tracheophyta</taxon>
        <taxon>Spermatophyta</taxon>
        <taxon>Magnoliopsida</taxon>
        <taxon>eudicotyledons</taxon>
        <taxon>Gunneridae</taxon>
        <taxon>Pentapetalae</taxon>
        <taxon>rosids</taxon>
        <taxon>fabids</taxon>
        <taxon>Rosales</taxon>
        <taxon>Rhamnaceae</taxon>
        <taxon>rhamnoid group</taxon>
        <taxon>Rhamneae</taxon>
        <taxon>Rhamnella</taxon>
    </lineage>
</organism>
<proteinExistence type="predicted"/>
<evidence type="ECO:0000313" key="3">
    <source>
        <dbReference type="Proteomes" id="UP000796880"/>
    </source>
</evidence>
<keyword evidence="3" id="KW-1185">Reference proteome</keyword>
<name>A0A8K0GNT0_9ROSA</name>
<reference evidence="2" key="1">
    <citation type="submission" date="2020-03" db="EMBL/GenBank/DDBJ databases">
        <title>A high-quality chromosome-level genome assembly of a woody plant with both climbing and erect habits, Rhamnella rubrinervis.</title>
        <authorList>
            <person name="Lu Z."/>
            <person name="Yang Y."/>
            <person name="Zhu X."/>
            <person name="Sun Y."/>
        </authorList>
    </citation>
    <scope>NUCLEOTIDE SEQUENCE</scope>
    <source>
        <strain evidence="2">BYM</strain>
        <tissue evidence="2">Leaf</tissue>
    </source>
</reference>
<protein>
    <submittedName>
        <fullName evidence="2">Uncharacterized protein</fullName>
    </submittedName>
</protein>
<evidence type="ECO:0000256" key="1">
    <source>
        <dbReference type="SAM" id="MobiDB-lite"/>
    </source>
</evidence>